<accession>A0AAD4NFJ6</accession>
<reference evidence="2" key="1">
    <citation type="submission" date="2022-01" db="EMBL/GenBank/DDBJ databases">
        <title>Genome Sequence Resource for Two Populations of Ditylenchus destructor, the Migratory Endoparasitic Phytonematode.</title>
        <authorList>
            <person name="Zhang H."/>
            <person name="Lin R."/>
            <person name="Xie B."/>
        </authorList>
    </citation>
    <scope>NUCLEOTIDE SEQUENCE</scope>
    <source>
        <strain evidence="2">BazhouSP</strain>
    </source>
</reference>
<keyword evidence="3" id="KW-1185">Reference proteome</keyword>
<dbReference type="Proteomes" id="UP001201812">
    <property type="component" value="Unassembled WGS sequence"/>
</dbReference>
<proteinExistence type="predicted"/>
<feature type="coiled-coil region" evidence="1">
    <location>
        <begin position="355"/>
        <end position="387"/>
    </location>
</feature>
<feature type="coiled-coil region" evidence="1">
    <location>
        <begin position="89"/>
        <end position="116"/>
    </location>
</feature>
<evidence type="ECO:0000313" key="2">
    <source>
        <dbReference type="EMBL" id="KAI1723508.1"/>
    </source>
</evidence>
<evidence type="ECO:0000313" key="3">
    <source>
        <dbReference type="Proteomes" id="UP001201812"/>
    </source>
</evidence>
<sequence>MGGCASSLRDKSSHLINSFILVHRSVPKGTSDTVEKIASAKINLKPKKEVAQIELTETVVQEYVALEKAIYKLERSNVIKKHESKMIFADDIKKSVDQLEATYKELKKQTEKERVDVENIEQPSVKSFLMQQGTWQQRFDKEQQEYLDCLNKQEVAEKELKNAQMQYDRASKISDIYKRQCDTLNELHEKQDNMLLGIFGPEYASTKENQLEAELDDALEWQQRISLAKFKWTNGRVLLVHASTQMAFGITRWKELEQIEPSNTRMRYFAAAEARNNFLAAGQNIQSCRVYLGRVKFPYATEEEMALMEQAIQNAFNDIQSNTSLLRALNVYQSTHRKVASLIQWFDKVINDTILKDLDRSNTNVVRKQKQLREERLELMKKKVREQFGRELDVTHDEHLEDTTEEELLALEAEQVKDAEELPGSALSKILNMSEPQGRSPTPVPLSKLAPTPTMNALFEGPKRLINVVE</sequence>
<keyword evidence="1" id="KW-0175">Coiled coil</keyword>
<protein>
    <submittedName>
        <fullName evidence="2">CILiary localization</fullName>
    </submittedName>
</protein>
<dbReference type="PANTHER" id="PTHR21974:SF2">
    <property type="entry name" value="RE15880P"/>
    <property type="match status" value="1"/>
</dbReference>
<dbReference type="AlphaFoldDB" id="A0AAD4NFJ6"/>
<dbReference type="PANTHER" id="PTHR21974">
    <property type="entry name" value="RE15880P"/>
    <property type="match status" value="1"/>
</dbReference>
<dbReference type="GO" id="GO:0005929">
    <property type="term" value="C:cilium"/>
    <property type="evidence" value="ECO:0007669"/>
    <property type="project" value="TreeGrafter"/>
</dbReference>
<evidence type="ECO:0000256" key="1">
    <source>
        <dbReference type="SAM" id="Coils"/>
    </source>
</evidence>
<organism evidence="2 3">
    <name type="scientific">Ditylenchus destructor</name>
    <dbReference type="NCBI Taxonomy" id="166010"/>
    <lineage>
        <taxon>Eukaryota</taxon>
        <taxon>Metazoa</taxon>
        <taxon>Ecdysozoa</taxon>
        <taxon>Nematoda</taxon>
        <taxon>Chromadorea</taxon>
        <taxon>Rhabditida</taxon>
        <taxon>Tylenchina</taxon>
        <taxon>Tylenchomorpha</taxon>
        <taxon>Sphaerularioidea</taxon>
        <taxon>Anguinidae</taxon>
        <taxon>Anguininae</taxon>
        <taxon>Ditylenchus</taxon>
    </lineage>
</organism>
<dbReference type="EMBL" id="JAKKPZ010000003">
    <property type="protein sequence ID" value="KAI1723508.1"/>
    <property type="molecule type" value="Genomic_DNA"/>
</dbReference>
<name>A0AAD4NFJ6_9BILA</name>
<comment type="caution">
    <text evidence="2">The sequence shown here is derived from an EMBL/GenBank/DDBJ whole genome shotgun (WGS) entry which is preliminary data.</text>
</comment>
<gene>
    <name evidence="2" type="ORF">DdX_03669</name>
</gene>